<gene>
    <name evidence="2" type="ORF">SI65_05993</name>
</gene>
<protein>
    <submittedName>
        <fullName evidence="2">Uncharacterized protein</fullName>
    </submittedName>
</protein>
<keyword evidence="3" id="KW-1185">Reference proteome</keyword>
<dbReference type="Proteomes" id="UP000094569">
    <property type="component" value="Unassembled WGS sequence"/>
</dbReference>
<evidence type="ECO:0000256" key="1">
    <source>
        <dbReference type="SAM" id="MobiDB-lite"/>
    </source>
</evidence>
<feature type="compositionally biased region" description="Polar residues" evidence="1">
    <location>
        <begin position="1205"/>
        <end position="1214"/>
    </location>
</feature>
<dbReference type="AlphaFoldDB" id="A0A1E3BAX6"/>
<dbReference type="OrthoDB" id="5376140at2759"/>
<feature type="region of interest" description="Disordered" evidence="1">
    <location>
        <begin position="1185"/>
        <end position="1214"/>
    </location>
</feature>
<accession>A0A1E3BAX6</accession>
<evidence type="ECO:0000313" key="3">
    <source>
        <dbReference type="Proteomes" id="UP000094569"/>
    </source>
</evidence>
<name>A0A1E3BAX6_ASPCR</name>
<organism evidence="2 3">
    <name type="scientific">Aspergillus cristatus</name>
    <name type="common">Chinese Fuzhuan brick tea-fermentation fungus</name>
    <name type="synonym">Eurotium cristatum</name>
    <dbReference type="NCBI Taxonomy" id="573508"/>
    <lineage>
        <taxon>Eukaryota</taxon>
        <taxon>Fungi</taxon>
        <taxon>Dikarya</taxon>
        <taxon>Ascomycota</taxon>
        <taxon>Pezizomycotina</taxon>
        <taxon>Eurotiomycetes</taxon>
        <taxon>Eurotiomycetidae</taxon>
        <taxon>Eurotiales</taxon>
        <taxon>Aspergillaceae</taxon>
        <taxon>Aspergillus</taxon>
        <taxon>Aspergillus subgen. Aspergillus</taxon>
    </lineage>
</organism>
<proteinExistence type="predicted"/>
<comment type="caution">
    <text evidence="2">The sequence shown here is derived from an EMBL/GenBank/DDBJ whole genome shotgun (WGS) entry which is preliminary data.</text>
</comment>
<evidence type="ECO:0000313" key="2">
    <source>
        <dbReference type="EMBL" id="ODM18122.1"/>
    </source>
</evidence>
<sequence>MDSSPPESVGHLVPPDQVVNLHAGSPNTKTTGQRHVALGLNRHYATDWKVPDALRELYQNWKDAIIQTYKIELYDFVPHISATSDDITITVEVNQRPSEGSEVSLVQLGYIRFNKLQGNAEFTNFNSTLDDRCLEFGHSTKREDHYLAGGHGEGLKIAALVLCRENHPVKISTNGYRWHFAFNGQLKANFYCRLIPTRAKHESSAPSDATGCTTLSARTGKDVSVMVEKGQNGLSLQDIETWMRDTIDLHPPSGRVRTRSGDLLLEPTYRGHLYLKGFRVPEPSSDSSTFRFGYNLIQGSVDRDRQRLVNFEQVPESIHIIWESAIAKAETLVLPHYLELLRDYPSSFDAKDADRRVTEDIARKIWNVLVHESKIGDLFYCSESSQDKDYPIIHSELKKKPSPLSGLLWTVLRKYHLVREPMEELQSRFANSQEIKPPCTAFADGVSRTLRALLALDSSTRNTTVIFIRCATNVVDVAYHNDKKVLYVHEKWLHAPDSHQVLPDPAKMQPNTFIGQHLVEDLHRRAVAIIWQQTKGMQSTGRLQQVLWQSSLRLHQMPRNIHVTPTENENTVTVLFYTGHSLIFIELFGSQVFYLVVLHGAGCTMEIKQLVYNGTHDFCDCPRQAVPLSSRTAIFHDVGEGPWTPMIAKMPDDMASAKHLLTTSLRAEEGALIGIPSQAASPSEVNAASEDIVLHTEEGEADLSTSPAARGQATELTAAMPFTEMPPVDSDRASLKALSSDAVEMLSLDRYGADDPAFAWSQAARLMESASAGSSVSSGQCEWEGQAEKNGPHACTDVVPNQGHMTSTDDISETKVETLFQPCEDSQPTWKGQYIQATLAASEGSDRRTNQCILYVHDVRTSTENTPFPQLVVTKYSFLTDHPALSTSGTASQRHELVLHFHDADRMGEIGDAQILDISNVVAVDAFIAPGTVVHVPPAPEPAAGLFARYGVRDGSRLESLFVTSLRTGRDDFPCLSPLPVASVFDLSPEDISLSAGFSQAGYRIHAALGLNESYHQLWTERYPATAVYLGSPASVIADLDSGKLSLQNPGDSQAPRIITICSRKQADASHTDPTELLPACIDGLRNCSLAAQSPTLRANFIILNQPHCILHEQYRAPLASTVSLLLEEGYSVTLRTLSTGNSNLPEDTPVLLLAAPCGTNPQWIDDVLSDHQVMSSVANDADRVARTSATGAETPCSDHGDMQDMSSNQSTQGSYAVARQIASVVSRIIGELSKENQNRARSATWAGGNMYQRSFKKPKLSLPKDFAEER</sequence>
<dbReference type="EMBL" id="JXNT01000006">
    <property type="protein sequence ID" value="ODM18122.1"/>
    <property type="molecule type" value="Genomic_DNA"/>
</dbReference>
<dbReference type="VEuPathDB" id="FungiDB:SI65_05993"/>
<reference evidence="2 3" key="1">
    <citation type="journal article" date="2016" name="BMC Genomics">
        <title>Comparative genomic and transcriptomic analyses of the Fuzhuan brick tea-fermentation fungus Aspergillus cristatus.</title>
        <authorList>
            <person name="Ge Y."/>
            <person name="Wang Y."/>
            <person name="Liu Y."/>
            <person name="Tan Y."/>
            <person name="Ren X."/>
            <person name="Zhang X."/>
            <person name="Hyde K.D."/>
            <person name="Liu Y."/>
            <person name="Liu Z."/>
        </authorList>
    </citation>
    <scope>NUCLEOTIDE SEQUENCE [LARGE SCALE GENOMIC DNA]</scope>
    <source>
        <strain evidence="2 3">GZAAS20.1005</strain>
    </source>
</reference>